<dbReference type="Proteomes" id="UP001200537">
    <property type="component" value="Unassembled WGS sequence"/>
</dbReference>
<sequence>MGALRKTMDYLGLSEPQENEEFSDELESAVPDAEVPTPRPRIVEPALRFPHAVSSQPETASELKRIVTIRPTTYNEAQSIGEAFKEGTPVIMNLGAMNDLEARRMIDFAAGLSFALDGGIEKVTNRVFLLSPKSVQVDEGESSLGSKRDFFNQS</sequence>
<dbReference type="PANTHER" id="PTHR35798:SF1">
    <property type="entry name" value="CELL DIVISION PROTEIN SEPF"/>
    <property type="match status" value="1"/>
</dbReference>
<comment type="subcellular location">
    <subcellularLocation>
        <location evidence="5">Cytoplasm</location>
    </subcellularLocation>
    <text evidence="5">Localizes to the division site, in a FtsZ-dependent manner.</text>
</comment>
<dbReference type="InterPro" id="IPR038594">
    <property type="entry name" value="SepF-like_sf"/>
</dbReference>
<comment type="similarity">
    <text evidence="5">Belongs to the SepF family.</text>
</comment>
<evidence type="ECO:0000256" key="5">
    <source>
        <dbReference type="HAMAP-Rule" id="MF_01197"/>
    </source>
</evidence>
<evidence type="ECO:0000256" key="1">
    <source>
        <dbReference type="ARBA" id="ARBA00022618"/>
    </source>
</evidence>
<keyword evidence="2 5" id="KW-0717">Septation</keyword>
<feature type="region of interest" description="Disordered" evidence="6">
    <location>
        <begin position="1"/>
        <end position="38"/>
    </location>
</feature>
<name>A0AAJ1BAY8_9ACTO</name>
<dbReference type="EMBL" id="JAKNHJ010000003">
    <property type="protein sequence ID" value="MCG4617261.1"/>
    <property type="molecule type" value="Genomic_DNA"/>
</dbReference>
<dbReference type="GO" id="GO:0000917">
    <property type="term" value="P:division septum assembly"/>
    <property type="evidence" value="ECO:0007669"/>
    <property type="project" value="UniProtKB-KW"/>
</dbReference>
<comment type="caution">
    <text evidence="7">The sequence shown here is derived from an EMBL/GenBank/DDBJ whole genome shotgun (WGS) entry which is preliminary data.</text>
</comment>
<dbReference type="AlphaFoldDB" id="A0AAJ1BAY8"/>
<gene>
    <name evidence="5" type="primary">sepF</name>
    <name evidence="7" type="ORF">L0M99_01950</name>
</gene>
<feature type="compositionally biased region" description="Acidic residues" evidence="6">
    <location>
        <begin position="17"/>
        <end position="27"/>
    </location>
</feature>
<keyword evidence="1 5" id="KW-0132">Cell division</keyword>
<comment type="function">
    <text evidence="4 5">Cell division protein that is part of the divisome complex and is recruited early to the Z-ring. Probably stimulates Z-ring formation, perhaps through the cross-linking of FtsZ protofilaments. Its function overlaps with FtsA.</text>
</comment>
<dbReference type="InterPro" id="IPR023052">
    <property type="entry name" value="Cell_div_SepF"/>
</dbReference>
<reference evidence="7" key="1">
    <citation type="submission" date="2022-01" db="EMBL/GenBank/DDBJ databases">
        <title>Collection of gut derived symbiotic bacterial strains cultured from healthy donors.</title>
        <authorList>
            <person name="Lin H."/>
            <person name="Kohout C."/>
            <person name="Waligurski E."/>
            <person name="Pamer E.G."/>
        </authorList>
    </citation>
    <scope>NUCLEOTIDE SEQUENCE</scope>
    <source>
        <strain evidence="7">DFI.7.46</strain>
    </source>
</reference>
<dbReference type="GO" id="GO:0005737">
    <property type="term" value="C:cytoplasm"/>
    <property type="evidence" value="ECO:0007669"/>
    <property type="project" value="UniProtKB-SubCell"/>
</dbReference>
<comment type="subunit">
    <text evidence="5">Homodimer. Interacts with FtsZ.</text>
</comment>
<evidence type="ECO:0000256" key="6">
    <source>
        <dbReference type="SAM" id="MobiDB-lite"/>
    </source>
</evidence>
<proteinExistence type="inferred from homology"/>
<keyword evidence="3 5" id="KW-0131">Cell cycle</keyword>
<dbReference type="Gene3D" id="3.30.110.150">
    <property type="entry name" value="SepF-like protein"/>
    <property type="match status" value="1"/>
</dbReference>
<dbReference type="InterPro" id="IPR007561">
    <property type="entry name" value="Cell_div_SepF/SepF-rel"/>
</dbReference>
<evidence type="ECO:0000313" key="7">
    <source>
        <dbReference type="EMBL" id="MCG4617261.1"/>
    </source>
</evidence>
<accession>A0AAJ1BAY8</accession>
<dbReference type="HAMAP" id="MF_01197">
    <property type="entry name" value="SepF"/>
    <property type="match status" value="1"/>
</dbReference>
<dbReference type="PANTHER" id="PTHR35798">
    <property type="entry name" value="CELL DIVISION PROTEIN SEPF"/>
    <property type="match status" value="1"/>
</dbReference>
<dbReference type="RefSeq" id="WP_024059281.1">
    <property type="nucleotide sequence ID" value="NZ_CBCTPO010000001.1"/>
</dbReference>
<keyword evidence="5" id="KW-0963">Cytoplasm</keyword>
<evidence type="ECO:0000256" key="2">
    <source>
        <dbReference type="ARBA" id="ARBA00023210"/>
    </source>
</evidence>
<evidence type="ECO:0000256" key="3">
    <source>
        <dbReference type="ARBA" id="ARBA00023306"/>
    </source>
</evidence>
<evidence type="ECO:0000256" key="4">
    <source>
        <dbReference type="ARBA" id="ARBA00044936"/>
    </source>
</evidence>
<protein>
    <recommendedName>
        <fullName evidence="5">Cell division protein SepF</fullName>
    </recommendedName>
</protein>
<organism evidence="7 8">
    <name type="scientific">Varibaculum cambriense</name>
    <dbReference type="NCBI Taxonomy" id="184870"/>
    <lineage>
        <taxon>Bacteria</taxon>
        <taxon>Bacillati</taxon>
        <taxon>Actinomycetota</taxon>
        <taxon>Actinomycetes</taxon>
        <taxon>Actinomycetales</taxon>
        <taxon>Actinomycetaceae</taxon>
        <taxon>Varibaculum</taxon>
    </lineage>
</organism>
<dbReference type="Pfam" id="PF04472">
    <property type="entry name" value="SepF"/>
    <property type="match status" value="1"/>
</dbReference>
<evidence type="ECO:0000313" key="8">
    <source>
        <dbReference type="Proteomes" id="UP001200537"/>
    </source>
</evidence>
<dbReference type="GO" id="GO:0043093">
    <property type="term" value="P:FtsZ-dependent cytokinesis"/>
    <property type="evidence" value="ECO:0007669"/>
    <property type="project" value="UniProtKB-UniRule"/>
</dbReference>